<dbReference type="SUPFAM" id="SSF54928">
    <property type="entry name" value="RNA-binding domain, RBD"/>
    <property type="match status" value="1"/>
</dbReference>
<dbReference type="SUPFAM" id="SSF46785">
    <property type="entry name" value="Winged helix' DNA-binding domain"/>
    <property type="match status" value="1"/>
</dbReference>
<evidence type="ECO:0000259" key="6">
    <source>
        <dbReference type="PROSITE" id="PS50102"/>
    </source>
</evidence>
<evidence type="ECO:0000256" key="3">
    <source>
        <dbReference type="ARBA" id="ARBA00023242"/>
    </source>
</evidence>
<evidence type="ECO:0000256" key="1">
    <source>
        <dbReference type="ARBA" id="ARBA00004123"/>
    </source>
</evidence>
<feature type="compositionally biased region" description="Polar residues" evidence="5">
    <location>
        <begin position="372"/>
        <end position="384"/>
    </location>
</feature>
<dbReference type="Proteomes" id="UP001140502">
    <property type="component" value="Unassembled WGS sequence"/>
</dbReference>
<evidence type="ECO:0000256" key="4">
    <source>
        <dbReference type="PROSITE-ProRule" id="PRU00332"/>
    </source>
</evidence>
<protein>
    <recommendedName>
        <fullName evidence="10">Lupus La protein</fullName>
    </recommendedName>
</protein>
<comment type="caution">
    <text evidence="8">The sequence shown here is derived from an EMBL/GenBank/DDBJ whole genome shotgun (WGS) entry which is preliminary data.</text>
</comment>
<dbReference type="OrthoDB" id="439993at2759"/>
<proteinExistence type="predicted"/>
<gene>
    <name evidence="8" type="ORF">N0V84_002293</name>
</gene>
<dbReference type="GO" id="GO:0003729">
    <property type="term" value="F:mRNA binding"/>
    <property type="evidence" value="ECO:0007669"/>
    <property type="project" value="TreeGrafter"/>
</dbReference>
<dbReference type="PRINTS" id="PR00302">
    <property type="entry name" value="LUPUSLA"/>
</dbReference>
<dbReference type="InterPro" id="IPR006630">
    <property type="entry name" value="La_HTH"/>
</dbReference>
<dbReference type="PROSITE" id="PS50102">
    <property type="entry name" value="RRM"/>
    <property type="match status" value="1"/>
</dbReference>
<dbReference type="InterPro" id="IPR035979">
    <property type="entry name" value="RBD_domain_sf"/>
</dbReference>
<organism evidence="8 9">
    <name type="scientific">Fusarium piperis</name>
    <dbReference type="NCBI Taxonomy" id="1435070"/>
    <lineage>
        <taxon>Eukaryota</taxon>
        <taxon>Fungi</taxon>
        <taxon>Dikarya</taxon>
        <taxon>Ascomycota</taxon>
        <taxon>Pezizomycotina</taxon>
        <taxon>Sordariomycetes</taxon>
        <taxon>Hypocreomycetidae</taxon>
        <taxon>Hypocreales</taxon>
        <taxon>Nectriaceae</taxon>
        <taxon>Fusarium</taxon>
        <taxon>Fusarium solani species complex</taxon>
    </lineage>
</organism>
<feature type="compositionally biased region" description="Basic and acidic residues" evidence="5">
    <location>
        <begin position="301"/>
        <end position="330"/>
    </location>
</feature>
<evidence type="ECO:0000313" key="9">
    <source>
        <dbReference type="Proteomes" id="UP001140502"/>
    </source>
</evidence>
<dbReference type="InterPro" id="IPR045180">
    <property type="entry name" value="La_dom_prot"/>
</dbReference>
<dbReference type="EMBL" id="JAPEUR010000027">
    <property type="protein sequence ID" value="KAJ4327280.1"/>
    <property type="molecule type" value="Genomic_DNA"/>
</dbReference>
<dbReference type="SMART" id="SM00360">
    <property type="entry name" value="RRM"/>
    <property type="match status" value="1"/>
</dbReference>
<evidence type="ECO:0000313" key="8">
    <source>
        <dbReference type="EMBL" id="KAJ4327280.1"/>
    </source>
</evidence>
<dbReference type="Gene3D" id="1.10.10.10">
    <property type="entry name" value="Winged helix-like DNA-binding domain superfamily/Winged helix DNA-binding domain"/>
    <property type="match status" value="1"/>
</dbReference>
<feature type="domain" description="RRM" evidence="6">
    <location>
        <begin position="181"/>
        <end position="267"/>
    </location>
</feature>
<feature type="region of interest" description="Disordered" evidence="5">
    <location>
        <begin position="271"/>
        <end position="409"/>
    </location>
</feature>
<keyword evidence="9" id="KW-1185">Reference proteome</keyword>
<keyword evidence="3" id="KW-0539">Nucleus</keyword>
<dbReference type="InterPro" id="IPR012677">
    <property type="entry name" value="Nucleotide-bd_a/b_plait_sf"/>
</dbReference>
<dbReference type="PANTHER" id="PTHR22792">
    <property type="entry name" value="LUPUS LA PROTEIN-RELATED"/>
    <property type="match status" value="1"/>
</dbReference>
<accession>A0A9W8WJI5</accession>
<feature type="compositionally biased region" description="Basic and acidic residues" evidence="5">
    <location>
        <begin position="341"/>
        <end position="366"/>
    </location>
</feature>
<name>A0A9W8WJI5_9HYPO</name>
<dbReference type="AlphaFoldDB" id="A0A9W8WJI5"/>
<dbReference type="InterPro" id="IPR000504">
    <property type="entry name" value="RRM_dom"/>
</dbReference>
<keyword evidence="2 4" id="KW-0694">RNA-binding</keyword>
<dbReference type="Gene3D" id="3.30.70.330">
    <property type="match status" value="1"/>
</dbReference>
<dbReference type="GO" id="GO:0005634">
    <property type="term" value="C:nucleus"/>
    <property type="evidence" value="ECO:0007669"/>
    <property type="project" value="UniProtKB-SubCell"/>
</dbReference>
<dbReference type="CDD" id="cd12291">
    <property type="entry name" value="RRM1_La"/>
    <property type="match status" value="1"/>
</dbReference>
<comment type="subcellular location">
    <subcellularLocation>
        <location evidence="1">Nucleus</location>
    </subcellularLocation>
</comment>
<dbReference type="InterPro" id="IPR002344">
    <property type="entry name" value="Lupus_La"/>
</dbReference>
<evidence type="ECO:0000256" key="5">
    <source>
        <dbReference type="SAM" id="MobiDB-lite"/>
    </source>
</evidence>
<dbReference type="PROSITE" id="PS50961">
    <property type="entry name" value="HTH_LA"/>
    <property type="match status" value="1"/>
</dbReference>
<evidence type="ECO:0008006" key="10">
    <source>
        <dbReference type="Google" id="ProtNLM"/>
    </source>
</evidence>
<dbReference type="GO" id="GO:1990904">
    <property type="term" value="C:ribonucleoprotein complex"/>
    <property type="evidence" value="ECO:0007669"/>
    <property type="project" value="InterPro"/>
</dbReference>
<evidence type="ECO:0000256" key="2">
    <source>
        <dbReference type="ARBA" id="ARBA00022884"/>
    </source>
</evidence>
<dbReference type="Pfam" id="PF05383">
    <property type="entry name" value="La"/>
    <property type="match status" value="1"/>
</dbReference>
<reference evidence="8" key="1">
    <citation type="submission" date="2022-10" db="EMBL/GenBank/DDBJ databases">
        <title>Tapping the CABI collections for fungal endophytes: first genome assemblies for Collariella, Neodidymelliopsis, Ascochyta clinopodiicola, Didymella pomorum, Didymosphaeria variabile, Neocosmospora piperis and Neocucurbitaria cava.</title>
        <authorList>
            <person name="Hill R."/>
        </authorList>
    </citation>
    <scope>NUCLEOTIDE SEQUENCE</scope>
    <source>
        <strain evidence="8">IMI 366586</strain>
    </source>
</reference>
<dbReference type="GO" id="GO:0006396">
    <property type="term" value="P:RNA processing"/>
    <property type="evidence" value="ECO:0007669"/>
    <property type="project" value="InterPro"/>
</dbReference>
<sequence length="409" mass="46418">MSDAEVPKPVEAVPETAPAQPTEEKTVEKTEDKTEVKPEEKAEEASEKKAEGSKPTNILKTTAKIDHENHRNNRKFDPSVRDVTDDHDAIRKQVEFYFGDWNFPQDKFMWESCGGAENKPMKLKTIHSFKRMRTFQPYSAVVAAIKESKFLEISGEEGEEEVKRKFPYKPMNTSKAKVEAATVYVKGFGDETPNTQFDLETFFAQFGEVKGLKLRRTNENLFKGSVFVTFADEEEASKFTKLEPAPKWKEHDLKIMSKRAYCDEKNELIRQGKIEPNSSNPRKFYEGRESGNKGGRGRGRGGKDFRGRDQDDWKKRRENDQKNGFRDRRGGGRGGRGRGRGGRDGDRGRDGGRDRDQRKEEVKHNGNDTMPRIQSTADDSNTNGKRAREDDAPAGEPVTKKVDVKADAA</sequence>
<dbReference type="PANTHER" id="PTHR22792:SF140">
    <property type="entry name" value="ACHILLES, ISOFORM A"/>
    <property type="match status" value="1"/>
</dbReference>
<evidence type="ECO:0000259" key="7">
    <source>
        <dbReference type="PROSITE" id="PS50961"/>
    </source>
</evidence>
<dbReference type="SMART" id="SM00715">
    <property type="entry name" value="LA"/>
    <property type="match status" value="1"/>
</dbReference>
<feature type="region of interest" description="Disordered" evidence="5">
    <location>
        <begin position="1"/>
        <end position="59"/>
    </location>
</feature>
<feature type="compositionally biased region" description="Basic and acidic residues" evidence="5">
    <location>
        <begin position="22"/>
        <end position="52"/>
    </location>
</feature>
<dbReference type="InterPro" id="IPR036390">
    <property type="entry name" value="WH_DNA-bd_sf"/>
</dbReference>
<feature type="compositionally biased region" description="Basic and acidic residues" evidence="5">
    <location>
        <begin position="398"/>
        <end position="409"/>
    </location>
</feature>
<dbReference type="Pfam" id="PF00076">
    <property type="entry name" value="RRM_1"/>
    <property type="match status" value="1"/>
</dbReference>
<feature type="domain" description="HTH La-type RNA-binding" evidence="7">
    <location>
        <begin position="80"/>
        <end position="170"/>
    </location>
</feature>
<dbReference type="InterPro" id="IPR036388">
    <property type="entry name" value="WH-like_DNA-bd_sf"/>
</dbReference>